<organism evidence="1 2">
    <name type="scientific">Eretmocerus hayati</name>
    <dbReference type="NCBI Taxonomy" id="131215"/>
    <lineage>
        <taxon>Eukaryota</taxon>
        <taxon>Metazoa</taxon>
        <taxon>Ecdysozoa</taxon>
        <taxon>Arthropoda</taxon>
        <taxon>Hexapoda</taxon>
        <taxon>Insecta</taxon>
        <taxon>Pterygota</taxon>
        <taxon>Neoptera</taxon>
        <taxon>Endopterygota</taxon>
        <taxon>Hymenoptera</taxon>
        <taxon>Apocrita</taxon>
        <taxon>Proctotrupomorpha</taxon>
        <taxon>Chalcidoidea</taxon>
        <taxon>Aphelinidae</taxon>
        <taxon>Aphelininae</taxon>
        <taxon>Eretmocerus</taxon>
    </lineage>
</organism>
<dbReference type="EMBL" id="CM056742">
    <property type="protein sequence ID" value="KAJ8674684.1"/>
    <property type="molecule type" value="Genomic_DNA"/>
</dbReference>
<gene>
    <name evidence="1" type="ORF">QAD02_010470</name>
</gene>
<comment type="caution">
    <text evidence="1">The sequence shown here is derived from an EMBL/GenBank/DDBJ whole genome shotgun (WGS) entry which is preliminary data.</text>
</comment>
<evidence type="ECO:0000313" key="1">
    <source>
        <dbReference type="EMBL" id="KAJ8674684.1"/>
    </source>
</evidence>
<protein>
    <submittedName>
        <fullName evidence="1">Uncharacterized protein</fullName>
    </submittedName>
</protein>
<reference evidence="1" key="1">
    <citation type="submission" date="2023-04" db="EMBL/GenBank/DDBJ databases">
        <title>A chromosome-level genome assembly of the parasitoid wasp Eretmocerus hayati.</title>
        <authorList>
            <person name="Zhong Y."/>
            <person name="Liu S."/>
            <person name="Liu Y."/>
        </authorList>
    </citation>
    <scope>NUCLEOTIDE SEQUENCE</scope>
    <source>
        <strain evidence="1">ZJU_SS_LIU_2023</strain>
    </source>
</reference>
<name>A0ACC2NUB2_9HYME</name>
<keyword evidence="2" id="KW-1185">Reference proteome</keyword>
<sequence>MKSLLNIIFCVAVVAFQEGRSKRVKRLSGSVYIEPHRFPYNVFIKYLEKPRCGGALVDEQHLITAAHCFCHGGGEPISDLNNFTIVAGSKDLADPKSGITTGVKRVVKEPFRLSDSIKPIKLPVPYQEYCVGTLLAITGYGSETPGGPYSNYLKLSLTNIISQEQCKELMPDSHLGSATLCTKSRDESRVCDYDNGSPLVNTFTKLGKVIVGLLSIGDPDSCVESPDIYTKVSHHLDFIRTGILSM</sequence>
<accession>A0ACC2NUB2</accession>
<proteinExistence type="predicted"/>
<dbReference type="Proteomes" id="UP001239111">
    <property type="component" value="Chromosome 2"/>
</dbReference>
<evidence type="ECO:0000313" key="2">
    <source>
        <dbReference type="Proteomes" id="UP001239111"/>
    </source>
</evidence>